<evidence type="ECO:0000313" key="2">
    <source>
        <dbReference type="EMBL" id="MBW0541427.1"/>
    </source>
</evidence>
<dbReference type="Proteomes" id="UP000765509">
    <property type="component" value="Unassembled WGS sequence"/>
</dbReference>
<dbReference type="AlphaFoldDB" id="A0A9Q3FQ61"/>
<dbReference type="EMBL" id="AVOT02046080">
    <property type="protein sequence ID" value="MBW0541427.1"/>
    <property type="molecule type" value="Genomic_DNA"/>
</dbReference>
<gene>
    <name evidence="2" type="ORF">O181_081142</name>
</gene>
<sequence>MKWTHEISKDTRTEPKKLEEEDPFPETVIKDLNTNLAKVWTGFEKAKRQLKLILEEQQTIRRGMRNLQKKQKNLVNDIDYLYEKEEKLKISTPNNTRQ</sequence>
<feature type="region of interest" description="Disordered" evidence="1">
    <location>
        <begin position="1"/>
        <end position="22"/>
    </location>
</feature>
<evidence type="ECO:0000256" key="1">
    <source>
        <dbReference type="SAM" id="MobiDB-lite"/>
    </source>
</evidence>
<name>A0A9Q3FQ61_9BASI</name>
<evidence type="ECO:0000313" key="3">
    <source>
        <dbReference type="Proteomes" id="UP000765509"/>
    </source>
</evidence>
<reference evidence="2" key="1">
    <citation type="submission" date="2021-03" db="EMBL/GenBank/DDBJ databases">
        <title>Draft genome sequence of rust myrtle Austropuccinia psidii MF-1, a brazilian biotype.</title>
        <authorList>
            <person name="Quecine M.C."/>
            <person name="Pachon D.M.R."/>
            <person name="Bonatelli M.L."/>
            <person name="Correr F.H."/>
            <person name="Franceschini L.M."/>
            <person name="Leite T.F."/>
            <person name="Margarido G.R.A."/>
            <person name="Almeida C.A."/>
            <person name="Ferrarezi J.A."/>
            <person name="Labate C.A."/>
        </authorList>
    </citation>
    <scope>NUCLEOTIDE SEQUENCE</scope>
    <source>
        <strain evidence="2">MF-1</strain>
    </source>
</reference>
<protein>
    <submittedName>
        <fullName evidence="2">Uncharacterized protein</fullName>
    </submittedName>
</protein>
<organism evidence="2 3">
    <name type="scientific">Austropuccinia psidii MF-1</name>
    <dbReference type="NCBI Taxonomy" id="1389203"/>
    <lineage>
        <taxon>Eukaryota</taxon>
        <taxon>Fungi</taxon>
        <taxon>Dikarya</taxon>
        <taxon>Basidiomycota</taxon>
        <taxon>Pucciniomycotina</taxon>
        <taxon>Pucciniomycetes</taxon>
        <taxon>Pucciniales</taxon>
        <taxon>Sphaerophragmiaceae</taxon>
        <taxon>Austropuccinia</taxon>
    </lineage>
</organism>
<proteinExistence type="predicted"/>
<feature type="compositionally biased region" description="Basic and acidic residues" evidence="1">
    <location>
        <begin position="1"/>
        <end position="19"/>
    </location>
</feature>
<accession>A0A9Q3FQ61</accession>
<keyword evidence="3" id="KW-1185">Reference proteome</keyword>
<comment type="caution">
    <text evidence="2">The sequence shown here is derived from an EMBL/GenBank/DDBJ whole genome shotgun (WGS) entry which is preliminary data.</text>
</comment>